<dbReference type="EMBL" id="JAAMPI010000153">
    <property type="protein sequence ID" value="KAF4634898.1"/>
    <property type="molecule type" value="Genomic_DNA"/>
</dbReference>
<protein>
    <submittedName>
        <fullName evidence="2">Uncharacterized protein</fullName>
    </submittedName>
</protein>
<sequence length="327" mass="35572">MHPLIVHLYNPVNGNSALSISSPRIANLSCLEAAAISPAQTRSSIAFLATSGARISFIHLTFRLPTIRMHRRNHRLPACELQRPSFNMYSLLPQKPPYDEVMVIQRKTKHEIQQHRHHHRHAIPPLLRAHTRHRQQLHHMHATKPPPICANRLSGVRPDEHGLVDDAVDDAAVAGVVPQQSDGPREGDEQREEVGDAAGEDGGGGAGEAGEGEDDSTAEEREETDDFCGGGGGRNAVPRVCVGGSTEFEEDIDSLVEVDFVSSFFSGTSKGRSSTTVRFGVSFLSTKELRIAAAAPFTDEKRLPQTSTPAPPLTEALSVKINSRSRS</sequence>
<feature type="compositionally biased region" description="Acidic residues" evidence="1">
    <location>
        <begin position="210"/>
        <end position="226"/>
    </location>
</feature>
<evidence type="ECO:0000313" key="2">
    <source>
        <dbReference type="EMBL" id="KAF4634898.1"/>
    </source>
</evidence>
<comment type="caution">
    <text evidence="2">The sequence shown here is derived from an EMBL/GenBank/DDBJ whole genome shotgun (WGS) entry which is preliminary data.</text>
</comment>
<feature type="compositionally biased region" description="Basic and acidic residues" evidence="1">
    <location>
        <begin position="183"/>
        <end position="194"/>
    </location>
</feature>
<feature type="region of interest" description="Disordered" evidence="1">
    <location>
        <begin position="298"/>
        <end position="327"/>
    </location>
</feature>
<feature type="region of interest" description="Disordered" evidence="1">
    <location>
        <begin position="177"/>
        <end position="236"/>
    </location>
</feature>
<evidence type="ECO:0000313" key="3">
    <source>
        <dbReference type="Proteomes" id="UP000566819"/>
    </source>
</evidence>
<accession>A0A8H4RSP2</accession>
<proteinExistence type="predicted"/>
<organism evidence="2 3">
    <name type="scientific">Cudoniella acicularis</name>
    <dbReference type="NCBI Taxonomy" id="354080"/>
    <lineage>
        <taxon>Eukaryota</taxon>
        <taxon>Fungi</taxon>
        <taxon>Dikarya</taxon>
        <taxon>Ascomycota</taxon>
        <taxon>Pezizomycotina</taxon>
        <taxon>Leotiomycetes</taxon>
        <taxon>Helotiales</taxon>
        <taxon>Tricladiaceae</taxon>
        <taxon>Cudoniella</taxon>
    </lineage>
</organism>
<name>A0A8H4RSP2_9HELO</name>
<evidence type="ECO:0000256" key="1">
    <source>
        <dbReference type="SAM" id="MobiDB-lite"/>
    </source>
</evidence>
<feature type="compositionally biased region" description="Gly residues" evidence="1">
    <location>
        <begin position="200"/>
        <end position="209"/>
    </location>
</feature>
<keyword evidence="3" id="KW-1185">Reference proteome</keyword>
<dbReference type="Proteomes" id="UP000566819">
    <property type="component" value="Unassembled WGS sequence"/>
</dbReference>
<dbReference type="AlphaFoldDB" id="A0A8H4RSP2"/>
<gene>
    <name evidence="2" type="ORF">G7Y89_g3208</name>
</gene>
<reference evidence="2 3" key="1">
    <citation type="submission" date="2020-03" db="EMBL/GenBank/DDBJ databases">
        <title>Draft Genome Sequence of Cudoniella acicularis.</title>
        <authorList>
            <person name="Buettner E."/>
            <person name="Kellner H."/>
        </authorList>
    </citation>
    <scope>NUCLEOTIDE SEQUENCE [LARGE SCALE GENOMIC DNA]</scope>
    <source>
        <strain evidence="2 3">DSM 108380</strain>
    </source>
</reference>